<name>A0AAJ1PR75_9MOLU</name>
<evidence type="ECO:0000313" key="4">
    <source>
        <dbReference type="Proteomes" id="UP001224428"/>
    </source>
</evidence>
<dbReference type="InterPro" id="IPR013785">
    <property type="entry name" value="Aldolase_TIM"/>
</dbReference>
<keyword evidence="4" id="KW-1185">Reference proteome</keyword>
<dbReference type="Gene3D" id="3.20.20.70">
    <property type="entry name" value="Aldolase class I"/>
    <property type="match status" value="1"/>
</dbReference>
<dbReference type="Proteomes" id="UP001224428">
    <property type="component" value="Unassembled WGS sequence"/>
</dbReference>
<dbReference type="GO" id="GO:0046872">
    <property type="term" value="F:metal ion binding"/>
    <property type="evidence" value="ECO:0007669"/>
    <property type="project" value="UniProtKB-KW"/>
</dbReference>
<keyword evidence="2 3" id="KW-0413">Isomerase</keyword>
<evidence type="ECO:0000313" key="3">
    <source>
        <dbReference type="EMBL" id="MDJ1645844.1"/>
    </source>
</evidence>
<dbReference type="PROSITE" id="PS01086">
    <property type="entry name" value="RIBUL_P_3_EPIMER_2"/>
    <property type="match status" value="1"/>
</dbReference>
<dbReference type="GO" id="GO:0004750">
    <property type="term" value="F:D-ribulose-phosphate 3-epimerase activity"/>
    <property type="evidence" value="ECO:0007669"/>
    <property type="project" value="UniProtKB-EC"/>
</dbReference>
<dbReference type="AlphaFoldDB" id="A0AAJ1PR75"/>
<sequence>MRWKNISPSILDVKKENRLEFVTDLITNKGIKWIHYDVMDGIFVPNKAIELEEIINIYNNAPQHFSDVHLMISNPLDEFEKYKDYVSIVTLHFEAVSDIDLALFINRYHHDYKIGLAISPDTNVEDITPFLEFIDLVLVMSVYPGKGGQKFIVDSLDKIKKLKKLRSSNLKYSYLIQVDGGINEETSKLAWKAGADLIVAGSYIVKDPSQENINKLLFQNRYK</sequence>
<dbReference type="SUPFAM" id="SSF51366">
    <property type="entry name" value="Ribulose-phoshate binding barrel"/>
    <property type="match status" value="1"/>
</dbReference>
<evidence type="ECO:0000256" key="2">
    <source>
        <dbReference type="ARBA" id="ARBA00023235"/>
    </source>
</evidence>
<dbReference type="PANTHER" id="PTHR11749">
    <property type="entry name" value="RIBULOSE-5-PHOSPHATE-3-EPIMERASE"/>
    <property type="match status" value="1"/>
</dbReference>
<dbReference type="GO" id="GO:0005975">
    <property type="term" value="P:carbohydrate metabolic process"/>
    <property type="evidence" value="ECO:0007669"/>
    <property type="project" value="InterPro"/>
</dbReference>
<proteinExistence type="predicted"/>
<dbReference type="NCBIfam" id="NF004076">
    <property type="entry name" value="PRK05581.1-4"/>
    <property type="match status" value="1"/>
</dbReference>
<protein>
    <submittedName>
        <fullName evidence="3">Ribulose-phosphate 3-epimerase</fullName>
        <ecNumber evidence="3">5.1.3.1</ecNumber>
    </submittedName>
</protein>
<evidence type="ECO:0000256" key="1">
    <source>
        <dbReference type="ARBA" id="ARBA00022723"/>
    </source>
</evidence>
<dbReference type="RefSeq" id="WP_283827272.1">
    <property type="nucleotide sequence ID" value="NZ_JASDDP010000019.1"/>
</dbReference>
<dbReference type="CDD" id="cd00429">
    <property type="entry name" value="RPE"/>
    <property type="match status" value="1"/>
</dbReference>
<dbReference type="EC" id="5.1.3.1" evidence="3"/>
<comment type="caution">
    <text evidence="3">The sequence shown here is derived from an EMBL/GenBank/DDBJ whole genome shotgun (WGS) entry which is preliminary data.</text>
</comment>
<keyword evidence="1" id="KW-0479">Metal-binding</keyword>
<accession>A0AAJ1PR75</accession>
<dbReference type="EMBL" id="JASDDP010000019">
    <property type="protein sequence ID" value="MDJ1645844.1"/>
    <property type="molecule type" value="Genomic_DNA"/>
</dbReference>
<dbReference type="InterPro" id="IPR000056">
    <property type="entry name" value="Ribul_P_3_epim-like"/>
</dbReference>
<dbReference type="InterPro" id="IPR011060">
    <property type="entry name" value="RibuloseP-bd_barrel"/>
</dbReference>
<reference evidence="3" key="1">
    <citation type="submission" date="2023-05" db="EMBL/GenBank/DDBJ databases">
        <title>Mycoplasma phocimorsus sp. nov., isolated from Scandinavian patients with seal finger or septic arthritis after contact with seals.</title>
        <authorList>
            <person name="Skafte-Holm A."/>
            <person name="Pedersen T.R."/>
            <person name="Froelund M."/>
            <person name="Stegger M."/>
            <person name="Qvortrup K."/>
            <person name="Michaels D.L."/>
            <person name="Brown D.R."/>
            <person name="Jensen J.S."/>
        </authorList>
    </citation>
    <scope>NUCLEOTIDE SEQUENCE</scope>
    <source>
        <strain evidence="3">M5725</strain>
    </source>
</reference>
<gene>
    <name evidence="3" type="ORF">QLQ80_01925</name>
</gene>
<organism evidence="3 4">
    <name type="scientific">Mycoplasma phocimorsus</name>
    <dbReference type="NCBI Taxonomy" id="3045839"/>
    <lineage>
        <taxon>Bacteria</taxon>
        <taxon>Bacillati</taxon>
        <taxon>Mycoplasmatota</taxon>
        <taxon>Mollicutes</taxon>
        <taxon>Mycoplasmataceae</taxon>
        <taxon>Mycoplasma</taxon>
    </lineage>
</organism>
<dbReference type="Pfam" id="PF00834">
    <property type="entry name" value="Ribul_P_3_epim"/>
    <property type="match status" value="1"/>
</dbReference>